<evidence type="ECO:0000313" key="3">
    <source>
        <dbReference type="Proteomes" id="UP001374579"/>
    </source>
</evidence>
<name>A0AAN9BKV9_9CAEN</name>
<dbReference type="Proteomes" id="UP001374579">
    <property type="component" value="Unassembled WGS sequence"/>
</dbReference>
<dbReference type="AlphaFoldDB" id="A0AAN9BKV9"/>
<sequence>MAFQSVCVFTALSLLALAASVLSISCPETKEKFEKDCEGRVGCYLPTCEGDEFAAIQCLGSRCLCVTAADNARIGDYEFEIGVKGDKDCACAREEDSTKESKDCKDDGGY</sequence>
<dbReference type="InterPro" id="IPR036857">
    <property type="entry name" value="Thyroglobulin_1_sf"/>
</dbReference>
<keyword evidence="3" id="KW-1185">Reference proteome</keyword>
<proteinExistence type="predicted"/>
<dbReference type="SUPFAM" id="SSF57610">
    <property type="entry name" value="Thyroglobulin type-1 domain"/>
    <property type="match status" value="1"/>
</dbReference>
<reference evidence="2 3" key="1">
    <citation type="submission" date="2024-02" db="EMBL/GenBank/DDBJ databases">
        <title>Chromosome-scale genome assembly of the rough periwinkle Littorina saxatilis.</title>
        <authorList>
            <person name="De Jode A."/>
            <person name="Faria R."/>
            <person name="Formenti G."/>
            <person name="Sims Y."/>
            <person name="Smith T.P."/>
            <person name="Tracey A."/>
            <person name="Wood J.M.D."/>
            <person name="Zagrodzka Z.B."/>
            <person name="Johannesson K."/>
            <person name="Butlin R.K."/>
            <person name="Leder E.H."/>
        </authorList>
    </citation>
    <scope>NUCLEOTIDE SEQUENCE [LARGE SCALE GENOMIC DNA]</scope>
    <source>
        <strain evidence="2">Snail1</strain>
        <tissue evidence="2">Muscle</tissue>
    </source>
</reference>
<evidence type="ECO:0000313" key="2">
    <source>
        <dbReference type="EMBL" id="KAK7107068.1"/>
    </source>
</evidence>
<dbReference type="EMBL" id="JBAMIC010000004">
    <property type="protein sequence ID" value="KAK7107068.1"/>
    <property type="molecule type" value="Genomic_DNA"/>
</dbReference>
<gene>
    <name evidence="2" type="ORF">V1264_015048</name>
</gene>
<protein>
    <submittedName>
        <fullName evidence="2">Uncharacterized protein</fullName>
    </submittedName>
</protein>
<feature type="signal peptide" evidence="1">
    <location>
        <begin position="1"/>
        <end position="23"/>
    </location>
</feature>
<feature type="chain" id="PRO_5043035549" evidence="1">
    <location>
        <begin position="24"/>
        <end position="110"/>
    </location>
</feature>
<accession>A0AAN9BKV9</accession>
<evidence type="ECO:0000256" key="1">
    <source>
        <dbReference type="SAM" id="SignalP"/>
    </source>
</evidence>
<keyword evidence="1" id="KW-0732">Signal</keyword>
<organism evidence="2 3">
    <name type="scientific">Littorina saxatilis</name>
    <dbReference type="NCBI Taxonomy" id="31220"/>
    <lineage>
        <taxon>Eukaryota</taxon>
        <taxon>Metazoa</taxon>
        <taxon>Spiralia</taxon>
        <taxon>Lophotrochozoa</taxon>
        <taxon>Mollusca</taxon>
        <taxon>Gastropoda</taxon>
        <taxon>Caenogastropoda</taxon>
        <taxon>Littorinimorpha</taxon>
        <taxon>Littorinoidea</taxon>
        <taxon>Littorinidae</taxon>
        <taxon>Littorina</taxon>
    </lineage>
</organism>
<comment type="caution">
    <text evidence="2">The sequence shown here is derived from an EMBL/GenBank/DDBJ whole genome shotgun (WGS) entry which is preliminary data.</text>
</comment>